<evidence type="ECO:0000256" key="1">
    <source>
        <dbReference type="SAM" id="MobiDB-lite"/>
    </source>
</evidence>
<feature type="region of interest" description="Disordered" evidence="1">
    <location>
        <begin position="1108"/>
        <end position="1189"/>
    </location>
</feature>
<protein>
    <recommendedName>
        <fullName evidence="4">Telomere replication protein EST3</fullName>
    </recommendedName>
</protein>
<feature type="region of interest" description="Disordered" evidence="1">
    <location>
        <begin position="254"/>
        <end position="309"/>
    </location>
</feature>
<gene>
    <name evidence="2" type="ORF">N7494_010986</name>
</gene>
<feature type="compositionally biased region" description="Polar residues" evidence="1">
    <location>
        <begin position="555"/>
        <end position="571"/>
    </location>
</feature>
<organism evidence="2 3">
    <name type="scientific">Penicillium frequentans</name>
    <dbReference type="NCBI Taxonomy" id="3151616"/>
    <lineage>
        <taxon>Eukaryota</taxon>
        <taxon>Fungi</taxon>
        <taxon>Dikarya</taxon>
        <taxon>Ascomycota</taxon>
        <taxon>Pezizomycotina</taxon>
        <taxon>Eurotiomycetes</taxon>
        <taxon>Eurotiomycetidae</taxon>
        <taxon>Eurotiales</taxon>
        <taxon>Aspergillaceae</taxon>
        <taxon>Penicillium</taxon>
    </lineage>
</organism>
<feature type="compositionally biased region" description="Basic and acidic residues" evidence="1">
    <location>
        <begin position="206"/>
        <end position="218"/>
    </location>
</feature>
<reference evidence="2 3" key="1">
    <citation type="journal article" date="2023" name="IMA Fungus">
        <title>Comparative genomic study of the Penicillium genus elucidates a diverse pangenome and 15 lateral gene transfer events.</title>
        <authorList>
            <person name="Petersen C."/>
            <person name="Sorensen T."/>
            <person name="Nielsen M.R."/>
            <person name="Sondergaard T.E."/>
            <person name="Sorensen J.L."/>
            <person name="Fitzpatrick D.A."/>
            <person name="Frisvad J.C."/>
            <person name="Nielsen K.L."/>
        </authorList>
    </citation>
    <scope>NUCLEOTIDE SEQUENCE [LARGE SCALE GENOMIC DNA]</scope>
    <source>
        <strain evidence="2 3">IBT 35679</strain>
    </source>
</reference>
<feature type="compositionally biased region" description="Basic and acidic residues" evidence="1">
    <location>
        <begin position="261"/>
        <end position="278"/>
    </location>
</feature>
<sequence length="1321" mass="145451">MSSESSWIAPFIQQVLRVYLNQTTQDDIEVDEHGTNLTFRFRRHDHILTATVAEWGMGPSDNEAILMDTELSIGAIISNDLLPVCKPDSQTPQSIPTNPKKYSIKLLDFKLVVPCAEYQPIAHLLISDFQIEWDNGPKTPFSLKKKLRKHKDVRALLDEVGKRVRDLSKVVGSAISKNPAGSSGPTQNVYYEGVESQQIFSQVPRDPPRGPDHPENESRAATTYSVGANELLKCLQPKPLPVSIEASLHTTKNQIVTNEPEVEKPHGDNIDTRVERQTNAEPISKADNGSVRSPVAQSPIGNHSAESISSQNSIYSQIRDEVDLHESPGAHGSHMPNQVRDKEFSPAQNEMKPLPKKRQRESLDGQSKTDDEEKTVGLREHIPSTKRQRVSTPKEPSALMLEVQNQKAAEETAKLSHSELEKPVTLVPSHNAVIPRSNPWEGFNKIRAFDVTIPKDQRELLHSDKLCWIPPRPNEPMPKGHVPPSLLRTWNNAVERRHGGTGGHEAISQRPVTPAQDSDASSVSSASTENYDSEWHSSPEPPPRPRQNDLPPSSPVTRSIQRKQPISNIINGSAPRPSPKNDYLKDPISASNAFESGNDADQDLPDTPLSQNSRLLAQKEQKDRARSRTPLTHQGSPDNEKSNHRPLAQLSGTPEPNQEIISKSPVPAIDSKHFLGVQEDDSDDESVMDTSVPFALGETIPDPTQSSQMEEELVSSGPPLPSVNTESVQVAVTPKVGSNRLHHSSNPEPNERGLSSSNPSSSQIHKTSSQSRILDTYPFHASHDQSQSSHEVPTPFGKGQEIPFTVDVPGTQLPTSSIASQWKSQPQSQSIPNNSQADIVLDSSGPAQRHHDFSVSATQPSPTALTGRHEPAASQRNKLTKDPARETHTPSEPGGSPQFRSSLLPPLVEPDPAIGKDRFSHGDSDKSRQGNKEDSVEIASTQNFSLVARRQGFVTNTETYAGAQAVYKNFCRDYSSYSGDFDHFTKLCGMLHVVRQQGKLHRSFLWDDFIAMHLTNYPRYLEKNASQGSKTLSYEDYFLENVFQPSFSKRSLTARGIELAASQTTSDESILAFASSSQHSAPTHTQSPGLDISFTGSLVEKFTDLHANSFNAPSQGGTSTKLPGQEQPSSASFVEIKREDSASDPIRVDSTQESRHDSVPPASSLKSSSRQFTQAEAQNPTAPAGAEAEDIDMEIPETDPEDAEHDTDLEDTLHETASVELGDETFVSSRAASHAEDTSTQAMPAETIPASPEICESESDNENWFLSLQHIRPKGPVWSDGPTEFKRWAEADQNVKCERKRRGGAKIRLDDKGVIRRPIYR</sequence>
<feature type="compositionally biased region" description="Polar residues" evidence="1">
    <location>
        <begin position="1170"/>
        <end position="1181"/>
    </location>
</feature>
<dbReference type="EMBL" id="JAQIZZ010000008">
    <property type="protein sequence ID" value="KAJ5524336.1"/>
    <property type="molecule type" value="Genomic_DNA"/>
</dbReference>
<dbReference type="Proteomes" id="UP001220324">
    <property type="component" value="Unassembled WGS sequence"/>
</dbReference>
<feature type="compositionally biased region" description="Basic and acidic residues" evidence="1">
    <location>
        <begin position="1135"/>
        <end position="1158"/>
    </location>
</feature>
<feature type="compositionally biased region" description="Polar residues" evidence="1">
    <location>
        <begin position="744"/>
        <end position="759"/>
    </location>
</feature>
<name>A0AAD6CIW6_9EURO</name>
<evidence type="ECO:0000313" key="2">
    <source>
        <dbReference type="EMBL" id="KAJ5524336.1"/>
    </source>
</evidence>
<accession>A0AAD6CIW6</accession>
<proteinExistence type="predicted"/>
<comment type="caution">
    <text evidence="2">The sequence shown here is derived from an EMBL/GenBank/DDBJ whole genome shotgun (WGS) entry which is preliminary data.</text>
</comment>
<feature type="compositionally biased region" description="Polar residues" evidence="1">
    <location>
        <begin position="812"/>
        <end position="823"/>
    </location>
</feature>
<feature type="region of interest" description="Disordered" evidence="1">
    <location>
        <begin position="198"/>
        <end position="220"/>
    </location>
</feature>
<feature type="compositionally biased region" description="Low complexity" evidence="1">
    <location>
        <begin position="760"/>
        <end position="771"/>
    </location>
</feature>
<feature type="compositionally biased region" description="Polar residues" evidence="1">
    <location>
        <begin position="650"/>
        <end position="661"/>
    </location>
</feature>
<feature type="region of interest" description="Disordered" evidence="1">
    <location>
        <begin position="325"/>
        <end position="394"/>
    </location>
</feature>
<feature type="compositionally biased region" description="Polar residues" evidence="1">
    <location>
        <begin position="1108"/>
        <end position="1132"/>
    </location>
</feature>
<feature type="compositionally biased region" description="Basic and acidic residues" evidence="1">
    <location>
        <begin position="617"/>
        <end position="626"/>
    </location>
</feature>
<feature type="compositionally biased region" description="Basic and acidic residues" evidence="1">
    <location>
        <begin position="879"/>
        <end position="889"/>
    </location>
</feature>
<evidence type="ECO:0008006" key="4">
    <source>
        <dbReference type="Google" id="ProtNLM"/>
    </source>
</evidence>
<feature type="compositionally biased region" description="Polar residues" evidence="1">
    <location>
        <begin position="855"/>
        <end position="864"/>
    </location>
</feature>
<evidence type="ECO:0000313" key="3">
    <source>
        <dbReference type="Proteomes" id="UP001220324"/>
    </source>
</evidence>
<feature type="compositionally biased region" description="Basic and acidic residues" evidence="1">
    <location>
        <begin position="360"/>
        <end position="383"/>
    </location>
</feature>
<keyword evidence="3" id="KW-1185">Reference proteome</keyword>
<feature type="compositionally biased region" description="Low complexity" evidence="1">
    <location>
        <begin position="1159"/>
        <end position="1169"/>
    </location>
</feature>
<feature type="compositionally biased region" description="Acidic residues" evidence="1">
    <location>
        <begin position="678"/>
        <end position="687"/>
    </location>
</feature>
<feature type="region of interest" description="Disordered" evidence="1">
    <location>
        <begin position="496"/>
        <end position="937"/>
    </location>
</feature>
<feature type="compositionally biased region" description="Basic and acidic residues" evidence="1">
    <location>
        <begin position="914"/>
        <end position="935"/>
    </location>
</feature>
<feature type="compositionally biased region" description="Low complexity" evidence="1">
    <location>
        <begin position="517"/>
        <end position="527"/>
    </location>
</feature>
<feature type="compositionally biased region" description="Low complexity" evidence="1">
    <location>
        <begin position="824"/>
        <end position="836"/>
    </location>
</feature>